<keyword evidence="3" id="KW-1185">Reference proteome</keyword>
<accession>A0A8J5W684</accession>
<comment type="caution">
    <text evidence="2">The sequence shown here is derived from an EMBL/GenBank/DDBJ whole genome shotgun (WGS) entry which is preliminary data.</text>
</comment>
<reference evidence="2" key="2">
    <citation type="submission" date="2021-02" db="EMBL/GenBank/DDBJ databases">
        <authorList>
            <person name="Kimball J.A."/>
            <person name="Haas M.W."/>
            <person name="Macchietto M."/>
            <person name="Kono T."/>
            <person name="Duquette J."/>
            <person name="Shao M."/>
        </authorList>
    </citation>
    <scope>NUCLEOTIDE SEQUENCE</scope>
    <source>
        <tissue evidence="2">Fresh leaf tissue</tissue>
    </source>
</reference>
<evidence type="ECO:0000313" key="3">
    <source>
        <dbReference type="Proteomes" id="UP000729402"/>
    </source>
</evidence>
<feature type="region of interest" description="Disordered" evidence="1">
    <location>
        <begin position="1"/>
        <end position="47"/>
    </location>
</feature>
<proteinExistence type="predicted"/>
<gene>
    <name evidence="2" type="ORF">GUJ93_ZPchr0016g2551</name>
</gene>
<organism evidence="2 3">
    <name type="scientific">Zizania palustris</name>
    <name type="common">Northern wild rice</name>
    <dbReference type="NCBI Taxonomy" id="103762"/>
    <lineage>
        <taxon>Eukaryota</taxon>
        <taxon>Viridiplantae</taxon>
        <taxon>Streptophyta</taxon>
        <taxon>Embryophyta</taxon>
        <taxon>Tracheophyta</taxon>
        <taxon>Spermatophyta</taxon>
        <taxon>Magnoliopsida</taxon>
        <taxon>Liliopsida</taxon>
        <taxon>Poales</taxon>
        <taxon>Poaceae</taxon>
        <taxon>BOP clade</taxon>
        <taxon>Oryzoideae</taxon>
        <taxon>Oryzeae</taxon>
        <taxon>Zizaniinae</taxon>
        <taxon>Zizania</taxon>
    </lineage>
</organism>
<evidence type="ECO:0000313" key="2">
    <source>
        <dbReference type="EMBL" id="KAG8083673.1"/>
    </source>
</evidence>
<protein>
    <submittedName>
        <fullName evidence="2">Uncharacterized protein</fullName>
    </submittedName>
</protein>
<sequence>MPSGGTPSTSRWSPGLGGYSVFGPRAKDPRASGPEPEVDPSSYIVPDLRIPSKGNQIRLGLRTVPLRSW</sequence>
<name>A0A8J5W684_ZIZPA</name>
<dbReference type="Proteomes" id="UP000729402">
    <property type="component" value="Unassembled WGS sequence"/>
</dbReference>
<evidence type="ECO:0000256" key="1">
    <source>
        <dbReference type="SAM" id="MobiDB-lite"/>
    </source>
</evidence>
<feature type="compositionally biased region" description="Polar residues" evidence="1">
    <location>
        <begin position="1"/>
        <end position="12"/>
    </location>
</feature>
<dbReference type="AlphaFoldDB" id="A0A8J5W684"/>
<dbReference type="EMBL" id="JAAALK010000084">
    <property type="protein sequence ID" value="KAG8083673.1"/>
    <property type="molecule type" value="Genomic_DNA"/>
</dbReference>
<reference evidence="2" key="1">
    <citation type="journal article" date="2021" name="bioRxiv">
        <title>Whole Genome Assembly and Annotation of Northern Wild Rice, Zizania palustris L., Supports a Whole Genome Duplication in the Zizania Genus.</title>
        <authorList>
            <person name="Haas M."/>
            <person name="Kono T."/>
            <person name="Macchietto M."/>
            <person name="Millas R."/>
            <person name="McGilp L."/>
            <person name="Shao M."/>
            <person name="Duquette J."/>
            <person name="Hirsch C.N."/>
            <person name="Kimball J."/>
        </authorList>
    </citation>
    <scope>NUCLEOTIDE SEQUENCE</scope>
    <source>
        <tissue evidence="2">Fresh leaf tissue</tissue>
    </source>
</reference>